<feature type="region of interest" description="Disordered" evidence="1">
    <location>
        <begin position="1"/>
        <end position="31"/>
    </location>
</feature>
<dbReference type="SUPFAM" id="SSF51556">
    <property type="entry name" value="Metallo-dependent hydrolases"/>
    <property type="match status" value="1"/>
</dbReference>
<sequence length="315" mass="32835">MTDSASSVRPSTSSTRSTSSTSSTTSTTSTTSAEDVMAGWFDARIVTGAHPASLLPPTDRDAIAAHLDRYALSGALVSAMASWLHHPIGGNAEASAVAHSLADRGVLACWTAIPATAGELESLTALVDRALDQGVAAFRIHPLSHGFSPGLLNELYAALETNRLPLCIDAAEISWADLSTIATRHPELPIVVSNVGYRKLRELWAALDGHANVFVDLVDFAAHQGVEWLAANNLADRLLFATGLGLRDPGEGVVRLAWSGLDDATVQLVGSGNASRLFGSGNASRPSGSENADRTSGSENADRTSGVRRADGGRS</sequence>
<feature type="domain" description="Amidohydrolase-related" evidence="2">
    <location>
        <begin position="95"/>
        <end position="279"/>
    </location>
</feature>
<organism evidence="3 4">
    <name type="scientific">Kribbella kalugense</name>
    <dbReference type="NCBI Taxonomy" id="2512221"/>
    <lineage>
        <taxon>Bacteria</taxon>
        <taxon>Bacillati</taxon>
        <taxon>Actinomycetota</taxon>
        <taxon>Actinomycetes</taxon>
        <taxon>Propionibacteriales</taxon>
        <taxon>Kribbellaceae</taxon>
        <taxon>Kribbella</taxon>
    </lineage>
</organism>
<evidence type="ECO:0000313" key="4">
    <source>
        <dbReference type="Proteomes" id="UP000295447"/>
    </source>
</evidence>
<feature type="region of interest" description="Disordered" evidence="1">
    <location>
        <begin position="277"/>
        <end position="315"/>
    </location>
</feature>
<evidence type="ECO:0000256" key="1">
    <source>
        <dbReference type="SAM" id="MobiDB-lite"/>
    </source>
</evidence>
<feature type="compositionally biased region" description="Polar residues" evidence="1">
    <location>
        <begin position="281"/>
        <end position="299"/>
    </location>
</feature>
<keyword evidence="4" id="KW-1185">Reference proteome</keyword>
<comment type="caution">
    <text evidence="3">The sequence shown here is derived from an EMBL/GenBank/DDBJ whole genome shotgun (WGS) entry which is preliminary data.</text>
</comment>
<evidence type="ECO:0000313" key="3">
    <source>
        <dbReference type="EMBL" id="TDW24029.1"/>
    </source>
</evidence>
<dbReference type="InterPro" id="IPR006680">
    <property type="entry name" value="Amidohydro-rel"/>
</dbReference>
<gene>
    <name evidence="3" type="ORF">EV650_2890</name>
</gene>
<name>A0A4R8A0M2_9ACTN</name>
<dbReference type="GO" id="GO:0016787">
    <property type="term" value="F:hydrolase activity"/>
    <property type="evidence" value="ECO:0007669"/>
    <property type="project" value="UniProtKB-KW"/>
</dbReference>
<dbReference type="InterPro" id="IPR032466">
    <property type="entry name" value="Metal_Hydrolase"/>
</dbReference>
<dbReference type="RefSeq" id="WP_134119156.1">
    <property type="nucleotide sequence ID" value="NZ_SODF01000001.1"/>
</dbReference>
<reference evidence="3 4" key="1">
    <citation type="submission" date="2019-03" db="EMBL/GenBank/DDBJ databases">
        <title>Genomic Encyclopedia of Type Strains, Phase III (KMG-III): the genomes of soil and plant-associated and newly described type strains.</title>
        <authorList>
            <person name="Whitman W."/>
        </authorList>
    </citation>
    <scope>NUCLEOTIDE SEQUENCE [LARGE SCALE GENOMIC DNA]</scope>
    <source>
        <strain evidence="3 4">VKM Ac-2570</strain>
    </source>
</reference>
<dbReference type="Proteomes" id="UP000295447">
    <property type="component" value="Unassembled WGS sequence"/>
</dbReference>
<dbReference type="Gene3D" id="3.20.20.140">
    <property type="entry name" value="Metal-dependent hydrolases"/>
    <property type="match status" value="1"/>
</dbReference>
<protein>
    <submittedName>
        <fullName evidence="3">Putative TIM-barrel fold metal-dependent hydrolase</fullName>
    </submittedName>
</protein>
<dbReference type="AlphaFoldDB" id="A0A4R8A0M2"/>
<proteinExistence type="predicted"/>
<evidence type="ECO:0000259" key="2">
    <source>
        <dbReference type="Pfam" id="PF04909"/>
    </source>
</evidence>
<accession>A0A4R8A0M2</accession>
<dbReference type="Pfam" id="PF04909">
    <property type="entry name" value="Amidohydro_2"/>
    <property type="match status" value="1"/>
</dbReference>
<keyword evidence="3" id="KW-0378">Hydrolase</keyword>
<dbReference type="OrthoDB" id="3690969at2"/>
<dbReference type="EMBL" id="SODF01000001">
    <property type="protein sequence ID" value="TDW24029.1"/>
    <property type="molecule type" value="Genomic_DNA"/>
</dbReference>